<evidence type="ECO:0000313" key="2">
    <source>
        <dbReference type="Proteomes" id="UP000005446"/>
    </source>
</evidence>
<name>H0EQ72_GLAL7</name>
<keyword evidence="2" id="KW-1185">Reference proteome</keyword>
<dbReference type="HOGENOM" id="CLU_3207734_0_0_1"/>
<dbReference type="EMBL" id="AGUE01000120">
    <property type="protein sequence ID" value="EHK99350.1"/>
    <property type="molecule type" value="Genomic_DNA"/>
</dbReference>
<proteinExistence type="predicted"/>
<protein>
    <submittedName>
        <fullName evidence="1">Uncharacterized protein</fullName>
    </submittedName>
</protein>
<accession>H0EQ72</accession>
<sequence>MGLKISLKHIVSKMRCALLLFSTNRFVQIVICFVCAAESLLGTYY</sequence>
<evidence type="ECO:0000313" key="1">
    <source>
        <dbReference type="EMBL" id="EHK99350.1"/>
    </source>
</evidence>
<dbReference type="InParanoid" id="H0EQ72"/>
<comment type="caution">
    <text evidence="1">The sequence shown here is derived from an EMBL/GenBank/DDBJ whole genome shotgun (WGS) entry which is preliminary data.</text>
</comment>
<dbReference type="AlphaFoldDB" id="H0EQ72"/>
<dbReference type="Proteomes" id="UP000005446">
    <property type="component" value="Unassembled WGS sequence"/>
</dbReference>
<gene>
    <name evidence="1" type="ORF">M7I_4816</name>
</gene>
<organism evidence="1 2">
    <name type="scientific">Glarea lozoyensis (strain ATCC 74030 / MF5533)</name>
    <dbReference type="NCBI Taxonomy" id="1104152"/>
    <lineage>
        <taxon>Eukaryota</taxon>
        <taxon>Fungi</taxon>
        <taxon>Dikarya</taxon>
        <taxon>Ascomycota</taxon>
        <taxon>Pezizomycotina</taxon>
        <taxon>Leotiomycetes</taxon>
        <taxon>Helotiales</taxon>
        <taxon>Helotiaceae</taxon>
        <taxon>Glarea</taxon>
    </lineage>
</organism>
<reference evidence="1 2" key="1">
    <citation type="journal article" date="2012" name="Eukaryot. Cell">
        <title>Genome sequence of the fungus Glarea lozoyensis: the first genome sequence of a species from the Helotiaceae family.</title>
        <authorList>
            <person name="Youssar L."/>
            <person name="Gruening B.A."/>
            <person name="Erxleben A."/>
            <person name="Guenther S."/>
            <person name="Huettel W."/>
        </authorList>
    </citation>
    <scope>NUCLEOTIDE SEQUENCE [LARGE SCALE GENOMIC DNA]</scope>
    <source>
        <strain evidence="2">ATCC 74030 / MF5533</strain>
    </source>
</reference>